<feature type="non-terminal residue" evidence="1">
    <location>
        <position position="73"/>
    </location>
</feature>
<name>A0ACB6RRL7_9PLEO</name>
<proteinExistence type="predicted"/>
<reference evidence="1" key="1">
    <citation type="journal article" date="2020" name="Stud. Mycol.">
        <title>101 Dothideomycetes genomes: a test case for predicting lifestyles and emergence of pathogens.</title>
        <authorList>
            <person name="Haridas S."/>
            <person name="Albert R."/>
            <person name="Binder M."/>
            <person name="Bloem J."/>
            <person name="Labutti K."/>
            <person name="Salamov A."/>
            <person name="Andreopoulos B."/>
            <person name="Baker S."/>
            <person name="Barry K."/>
            <person name="Bills G."/>
            <person name="Bluhm B."/>
            <person name="Cannon C."/>
            <person name="Castanera R."/>
            <person name="Culley D."/>
            <person name="Daum C."/>
            <person name="Ezra D."/>
            <person name="Gonzalez J."/>
            <person name="Henrissat B."/>
            <person name="Kuo A."/>
            <person name="Liang C."/>
            <person name="Lipzen A."/>
            <person name="Lutzoni F."/>
            <person name="Magnuson J."/>
            <person name="Mondo S."/>
            <person name="Nolan M."/>
            <person name="Ohm R."/>
            <person name="Pangilinan J."/>
            <person name="Park H.-J."/>
            <person name="Ramirez L."/>
            <person name="Alfaro M."/>
            <person name="Sun H."/>
            <person name="Tritt A."/>
            <person name="Yoshinaga Y."/>
            <person name="Zwiers L.-H."/>
            <person name="Turgeon B."/>
            <person name="Goodwin S."/>
            <person name="Spatafora J."/>
            <person name="Crous P."/>
            <person name="Grigoriev I."/>
        </authorList>
    </citation>
    <scope>NUCLEOTIDE SEQUENCE</scope>
    <source>
        <strain evidence="1">CBS 525.71</strain>
    </source>
</reference>
<accession>A0ACB6RRL7</accession>
<evidence type="ECO:0000313" key="2">
    <source>
        <dbReference type="Proteomes" id="UP000799754"/>
    </source>
</evidence>
<evidence type="ECO:0000313" key="1">
    <source>
        <dbReference type="EMBL" id="KAF2623559.1"/>
    </source>
</evidence>
<dbReference type="EMBL" id="MU006736">
    <property type="protein sequence ID" value="KAF2623559.1"/>
    <property type="molecule type" value="Genomic_DNA"/>
</dbReference>
<protein>
    <submittedName>
        <fullName evidence="1">Uncharacterized protein</fullName>
    </submittedName>
</protein>
<gene>
    <name evidence="1" type="ORF">BU25DRAFT_414304</name>
</gene>
<organism evidence="1 2">
    <name type="scientific">Macroventuria anomochaeta</name>
    <dbReference type="NCBI Taxonomy" id="301207"/>
    <lineage>
        <taxon>Eukaryota</taxon>
        <taxon>Fungi</taxon>
        <taxon>Dikarya</taxon>
        <taxon>Ascomycota</taxon>
        <taxon>Pezizomycotina</taxon>
        <taxon>Dothideomycetes</taxon>
        <taxon>Pleosporomycetidae</taxon>
        <taxon>Pleosporales</taxon>
        <taxon>Pleosporineae</taxon>
        <taxon>Didymellaceae</taxon>
        <taxon>Macroventuria</taxon>
    </lineage>
</organism>
<sequence>MVRSIATAEPVQVSCVVTDLLMSTVLAISTCVSFHLLLGGRVEAVGILLRRNVERPVQGGYRRFIDRFGHGCV</sequence>
<comment type="caution">
    <text evidence="1">The sequence shown here is derived from an EMBL/GenBank/DDBJ whole genome shotgun (WGS) entry which is preliminary data.</text>
</comment>
<dbReference type="Proteomes" id="UP000799754">
    <property type="component" value="Unassembled WGS sequence"/>
</dbReference>
<keyword evidence="2" id="KW-1185">Reference proteome</keyword>